<dbReference type="EMBL" id="LR796135">
    <property type="protein sequence ID" value="CAB4120783.1"/>
    <property type="molecule type" value="Genomic_DNA"/>
</dbReference>
<name>A0A6J5KHA2_9CAUD</name>
<dbReference type="Gene3D" id="3.90.75.20">
    <property type="match status" value="1"/>
</dbReference>
<dbReference type="Pfam" id="PF13392">
    <property type="entry name" value="HNH_3"/>
    <property type="match status" value="1"/>
</dbReference>
<organism evidence="3">
    <name type="scientific">uncultured Caudovirales phage</name>
    <dbReference type="NCBI Taxonomy" id="2100421"/>
    <lineage>
        <taxon>Viruses</taxon>
        <taxon>Duplodnaviria</taxon>
        <taxon>Heunggongvirae</taxon>
        <taxon>Uroviricota</taxon>
        <taxon>Caudoviricetes</taxon>
        <taxon>Peduoviridae</taxon>
        <taxon>Maltschvirus</taxon>
        <taxon>Maltschvirus maltsch</taxon>
    </lineage>
</organism>
<protein>
    <submittedName>
        <fullName evidence="3">NUMOD4</fullName>
    </submittedName>
</protein>
<dbReference type="GO" id="GO:0016788">
    <property type="term" value="F:hydrolase activity, acting on ester bonds"/>
    <property type="evidence" value="ECO:0007669"/>
    <property type="project" value="InterPro"/>
</dbReference>
<sequence length="208" mass="22864">MPTNPDLAALSEAATERWAPIAGWEGVYEVSDHGRVRSLARDFGDKAGRRRPTSGRIIKQRTNKEGYVLTCLSAFGRPRKTITVHRLVAGAFIPNPDSLPFVNHKNSDRTCNIHTNLEWCTHAENVAHAKQAGRLTGRPPMYRSDKRALSDDQVREVRRLFASGVAERRLAAQFKVGPTAISGIVRGRSYRDVLPADAAIAAILGEGV</sequence>
<evidence type="ECO:0000259" key="1">
    <source>
        <dbReference type="Pfam" id="PF07463"/>
    </source>
</evidence>
<dbReference type="InterPro" id="IPR044925">
    <property type="entry name" value="His-Me_finger_sf"/>
</dbReference>
<gene>
    <name evidence="3" type="ORF">UFOVP5_20</name>
</gene>
<dbReference type="InterPro" id="IPR003615">
    <property type="entry name" value="HNH_nuc"/>
</dbReference>
<accession>A0A6J5KHA2</accession>
<feature type="domain" description="NUMOD4" evidence="1">
    <location>
        <begin position="16"/>
        <end position="71"/>
    </location>
</feature>
<reference evidence="3" key="1">
    <citation type="submission" date="2020-04" db="EMBL/GenBank/DDBJ databases">
        <authorList>
            <person name="Chiriac C."/>
            <person name="Salcher M."/>
            <person name="Ghai R."/>
            <person name="Kavagutti S V."/>
        </authorList>
    </citation>
    <scope>NUCLEOTIDE SEQUENCE</scope>
</reference>
<feature type="domain" description="HNH nuclease" evidence="2">
    <location>
        <begin position="84"/>
        <end position="126"/>
    </location>
</feature>
<evidence type="ECO:0000259" key="2">
    <source>
        <dbReference type="Pfam" id="PF13392"/>
    </source>
</evidence>
<evidence type="ECO:0000313" key="3">
    <source>
        <dbReference type="EMBL" id="CAB4120783.1"/>
    </source>
</evidence>
<dbReference type="Pfam" id="PF07463">
    <property type="entry name" value="NUMOD4"/>
    <property type="match status" value="1"/>
</dbReference>
<dbReference type="InterPro" id="IPR010902">
    <property type="entry name" value="NUMOD4"/>
</dbReference>
<dbReference type="SUPFAM" id="SSF54060">
    <property type="entry name" value="His-Me finger endonucleases"/>
    <property type="match status" value="1"/>
</dbReference>
<proteinExistence type="predicted"/>